<dbReference type="InParanoid" id="A0A1Y2DB24"/>
<dbReference type="CDD" id="cd00431">
    <property type="entry name" value="cysteine_hydrolases"/>
    <property type="match status" value="1"/>
</dbReference>
<dbReference type="GO" id="GO:0051213">
    <property type="term" value="F:dioxygenase activity"/>
    <property type="evidence" value="ECO:0007669"/>
    <property type="project" value="InterPro"/>
</dbReference>
<dbReference type="CDD" id="cd00299">
    <property type="entry name" value="GST_C_family"/>
    <property type="match status" value="1"/>
</dbReference>
<dbReference type="AlphaFoldDB" id="A0A1Y2DB24"/>
<feature type="domain" description="Fe2OG dioxygenase" evidence="4">
    <location>
        <begin position="675"/>
        <end position="803"/>
    </location>
</feature>
<evidence type="ECO:0000256" key="2">
    <source>
        <dbReference type="SAM" id="MobiDB-lite"/>
    </source>
</evidence>
<evidence type="ECO:0000313" key="6">
    <source>
        <dbReference type="Proteomes" id="UP000193689"/>
    </source>
</evidence>
<feature type="compositionally biased region" description="Basic and acidic residues" evidence="2">
    <location>
        <begin position="316"/>
        <end position="331"/>
    </location>
</feature>
<dbReference type="InterPro" id="IPR037151">
    <property type="entry name" value="AlkB-like_sf"/>
</dbReference>
<dbReference type="InterPro" id="IPR000868">
    <property type="entry name" value="Isochorismatase-like_dom"/>
</dbReference>
<dbReference type="Gene3D" id="2.60.120.590">
    <property type="entry name" value="Alpha-ketoglutarate-dependent dioxygenase AlkB-like"/>
    <property type="match status" value="1"/>
</dbReference>
<evidence type="ECO:0000259" key="4">
    <source>
        <dbReference type="PROSITE" id="PS51471"/>
    </source>
</evidence>
<dbReference type="InterPro" id="IPR036380">
    <property type="entry name" value="Isochorismatase-like_sf"/>
</dbReference>
<dbReference type="Pfam" id="PF13410">
    <property type="entry name" value="GST_C_2"/>
    <property type="match status" value="1"/>
</dbReference>
<feature type="compositionally biased region" description="Basic and acidic residues" evidence="2">
    <location>
        <begin position="432"/>
        <end position="442"/>
    </location>
</feature>
<dbReference type="SUPFAM" id="SSF51197">
    <property type="entry name" value="Clavaminate synthase-like"/>
    <property type="match status" value="1"/>
</dbReference>
<proteinExistence type="inferred from homology"/>
<organism evidence="5 6">
    <name type="scientific">Pseudomassariella vexata</name>
    <dbReference type="NCBI Taxonomy" id="1141098"/>
    <lineage>
        <taxon>Eukaryota</taxon>
        <taxon>Fungi</taxon>
        <taxon>Dikarya</taxon>
        <taxon>Ascomycota</taxon>
        <taxon>Pezizomycotina</taxon>
        <taxon>Sordariomycetes</taxon>
        <taxon>Xylariomycetidae</taxon>
        <taxon>Amphisphaeriales</taxon>
        <taxon>Pseudomassariaceae</taxon>
        <taxon>Pseudomassariella</taxon>
    </lineage>
</organism>
<sequence length="1070" mass="118265">MLPIDASMFPRLSTRKALIVVDAQNDFLSEDGALYIGNPTGLTDRIVQLVRDFRPHGPIVWVRSEFERPRPVNSEQILTSDSPMAGARRAVPRGRRPQANPHNQTTSDCPEGFLSGKPGTPECVRPDSTGSNFHPAIKEIIEKKDLQSVKSFYSAFRSEELVRRLRMRIVTELYICGSLTNVGVLATAIDAASHGFDITIIEDCCGHRSLMRHNNALRKFTEHTGCVAITRETLLELWNPSPKLENGPQGEFEGAKETQSKALADSDGKLPEKSKLSASASDLDSALAKLSLDAKPPTELPELPGPAKATSPPDRNWLKQERLKLTRERLSINEPKAPLGDSSSVPNNGNAVADEAELPGPARAARAPTNQTRSQSERLRAMRAKIPENAFKASPDDDLNAPDSGDDAPRRPKPEARTAPASPPADNWLFSERLRFMKEKLAARSVKNSPDDDLNANSGDDSQDELANTARGKETKAQPQSGTYGKVEKYVETSLLKPTNGVVEKDGSNSSHPKDGERIDAKKSGLTREKLNTSGKESRGMDGLDTIADDMERTLNFKDEPQNRVEGHAAMDSSEESLMGESEPLCEGDTKIVYNVLLEPLSNNIFDKIRDEVRWQRMSHQGGEVPRLVAVQGQVDNDGSMPIYRHPSDESPPLLPFSPTVNEIKEIVQQRVGHPLNHALIQFYRDGNDYISEHSDKTLDIAKGSFIVNVSLGAERTMVLRTKRPPKVHDSDTPKPESATAPGPKREVQRAQLPHNSMCQMGLKTNERWLHAIRQDKRLDREKSEAELAYDGGRISLTFRQIGTFLDRDSRLIWGQGAKAKTRGEAHEVVNGQTPEAINMLQAFGRENQSADFDWDTFYGIGFDVLHISASPRLFTSGDKVVNMRIQLMLAEFGVGYAKGSLSPLFNWKNAKRSKDAAGAVPESLPIKFVDNDLGKSAVQGDIAIMMYLDRVYGKGGETVSQPELARQFARFQQGLGVLDKHRASQNIRELKRELDIWEGYAGEAEFIAGSSMTLADFAFWPVLHDIFQVEDGLAGLENLKVYYKRIKGRESGEQVLSVPTAKEAGTPKK</sequence>
<dbReference type="PANTHER" id="PTHR31212">
    <property type="entry name" value="ALPHA-KETOGLUTARATE-DEPENDENT DIOXYGENASE ALKB HOMOLOG 3"/>
    <property type="match status" value="1"/>
</dbReference>
<evidence type="ECO:0008006" key="7">
    <source>
        <dbReference type="Google" id="ProtNLM"/>
    </source>
</evidence>
<reference evidence="5 6" key="1">
    <citation type="submission" date="2016-07" db="EMBL/GenBank/DDBJ databases">
        <title>Pervasive Adenine N6-methylation of Active Genes in Fungi.</title>
        <authorList>
            <consortium name="DOE Joint Genome Institute"/>
            <person name="Mondo S.J."/>
            <person name="Dannebaum R.O."/>
            <person name="Kuo R.C."/>
            <person name="Labutti K."/>
            <person name="Haridas S."/>
            <person name="Kuo A."/>
            <person name="Salamov A."/>
            <person name="Ahrendt S.R."/>
            <person name="Lipzen A."/>
            <person name="Sullivan W."/>
            <person name="Andreopoulos W.B."/>
            <person name="Clum A."/>
            <person name="Lindquist E."/>
            <person name="Daum C."/>
            <person name="Ramamoorthy G.K."/>
            <person name="Gryganskyi A."/>
            <person name="Culley D."/>
            <person name="Magnuson J.K."/>
            <person name="James T.Y."/>
            <person name="O'Malley M.A."/>
            <person name="Stajich J.E."/>
            <person name="Spatafora J.W."/>
            <person name="Visel A."/>
            <person name="Grigoriev I.V."/>
        </authorList>
    </citation>
    <scope>NUCLEOTIDE SEQUENCE [LARGE SCALE GENOMIC DNA]</scope>
    <source>
        <strain evidence="5 6">CBS 129021</strain>
    </source>
</reference>
<dbReference type="InterPro" id="IPR027450">
    <property type="entry name" value="AlkB-like"/>
</dbReference>
<evidence type="ECO:0000259" key="3">
    <source>
        <dbReference type="PROSITE" id="PS50405"/>
    </source>
</evidence>
<dbReference type="PROSITE" id="PS50405">
    <property type="entry name" value="GST_CTER"/>
    <property type="match status" value="1"/>
</dbReference>
<feature type="compositionally biased region" description="Basic and acidic residues" evidence="2">
    <location>
        <begin position="253"/>
        <end position="275"/>
    </location>
</feature>
<feature type="compositionally biased region" description="Basic and acidic residues" evidence="2">
    <location>
        <begin position="407"/>
        <end position="416"/>
    </location>
</feature>
<dbReference type="RefSeq" id="XP_040710033.1">
    <property type="nucleotide sequence ID" value="XM_040853433.1"/>
</dbReference>
<dbReference type="InterPro" id="IPR010987">
    <property type="entry name" value="Glutathione-S-Trfase_C-like"/>
</dbReference>
<dbReference type="PANTHER" id="PTHR31212:SF5">
    <property type="entry name" value="ISOCHORISMATASE FAMILY PROTEIN FAMILY (AFU_ORTHOLOGUE AFUA_3G14500)"/>
    <property type="match status" value="1"/>
</dbReference>
<feature type="region of interest" description="Disordered" evidence="2">
    <location>
        <begin position="239"/>
        <end position="277"/>
    </location>
</feature>
<feature type="region of interest" description="Disordered" evidence="2">
    <location>
        <begin position="295"/>
        <end position="544"/>
    </location>
</feature>
<dbReference type="InterPro" id="IPR005123">
    <property type="entry name" value="Oxoglu/Fe-dep_dioxygenase_dom"/>
</dbReference>
<dbReference type="Pfam" id="PF24470">
    <property type="entry name" value="Thiored_Isochorism"/>
    <property type="match status" value="1"/>
</dbReference>
<dbReference type="InterPro" id="IPR032854">
    <property type="entry name" value="ALKBH3"/>
</dbReference>
<dbReference type="GeneID" id="63769645"/>
<dbReference type="OrthoDB" id="445341at2759"/>
<dbReference type="GO" id="GO:0006307">
    <property type="term" value="P:DNA alkylation repair"/>
    <property type="evidence" value="ECO:0007669"/>
    <property type="project" value="InterPro"/>
</dbReference>
<feature type="domain" description="GST C-terminal" evidence="3">
    <location>
        <begin position="938"/>
        <end position="1069"/>
    </location>
</feature>
<feature type="compositionally biased region" description="Acidic residues" evidence="2">
    <location>
        <begin position="396"/>
        <end position="406"/>
    </location>
</feature>
<dbReference type="PROSITE" id="PS51471">
    <property type="entry name" value="FE2OG_OXY"/>
    <property type="match status" value="1"/>
</dbReference>
<dbReference type="Pfam" id="PF13532">
    <property type="entry name" value="2OG-FeII_Oxy_2"/>
    <property type="match status" value="1"/>
</dbReference>
<accession>A0A1Y2DB24</accession>
<dbReference type="SUPFAM" id="SSF47616">
    <property type="entry name" value="GST C-terminal domain-like"/>
    <property type="match status" value="1"/>
</dbReference>
<name>A0A1Y2DB24_9PEZI</name>
<feature type="region of interest" description="Disordered" evidence="2">
    <location>
        <begin position="77"/>
        <end position="112"/>
    </location>
</feature>
<gene>
    <name evidence="5" type="ORF">BCR38DRAFT_117209</name>
</gene>
<dbReference type="Pfam" id="PF00857">
    <property type="entry name" value="Isochorismatase"/>
    <property type="match status" value="1"/>
</dbReference>
<comment type="caution">
    <text evidence="5">The sequence shown here is derived from an EMBL/GenBank/DDBJ whole genome shotgun (WGS) entry which is preliminary data.</text>
</comment>
<dbReference type="Gene3D" id="3.40.50.850">
    <property type="entry name" value="Isochorismatase-like"/>
    <property type="match status" value="1"/>
</dbReference>
<feature type="region of interest" description="Disordered" evidence="2">
    <location>
        <begin position="719"/>
        <end position="752"/>
    </location>
</feature>
<dbReference type="InterPro" id="IPR036282">
    <property type="entry name" value="Glutathione-S-Trfase_C_sf"/>
</dbReference>
<keyword evidence="6" id="KW-1185">Reference proteome</keyword>
<dbReference type="Proteomes" id="UP000193689">
    <property type="component" value="Unassembled WGS sequence"/>
</dbReference>
<feature type="compositionally biased region" description="Basic and acidic residues" evidence="2">
    <location>
        <begin position="503"/>
        <end position="542"/>
    </location>
</feature>
<feature type="compositionally biased region" description="Polar residues" evidence="2">
    <location>
        <begin position="341"/>
        <end position="350"/>
    </location>
</feature>
<evidence type="ECO:0000313" key="5">
    <source>
        <dbReference type="EMBL" id="ORY56316.1"/>
    </source>
</evidence>
<dbReference type="EMBL" id="MCFJ01000023">
    <property type="protein sequence ID" value="ORY56316.1"/>
    <property type="molecule type" value="Genomic_DNA"/>
</dbReference>
<dbReference type="InterPro" id="IPR057088">
    <property type="entry name" value="GLRG_09195_Thiored"/>
</dbReference>
<dbReference type="SUPFAM" id="SSF52499">
    <property type="entry name" value="Isochorismatase-like hydrolases"/>
    <property type="match status" value="1"/>
</dbReference>
<comment type="similarity">
    <text evidence="1">Belongs to the isochorismatase family.</text>
</comment>
<evidence type="ECO:0000256" key="1">
    <source>
        <dbReference type="ARBA" id="ARBA00006336"/>
    </source>
</evidence>
<dbReference type="STRING" id="1141098.A0A1Y2DB24"/>
<dbReference type="Gene3D" id="1.20.1050.10">
    <property type="match status" value="1"/>
</dbReference>
<protein>
    <recommendedName>
        <fullName evidence="7">Fe2OG dioxygenase domain-containing protein</fullName>
    </recommendedName>
</protein>